<dbReference type="EMBL" id="MSZS01000053">
    <property type="protein sequence ID" value="PKX88170.1"/>
    <property type="molecule type" value="Genomic_DNA"/>
</dbReference>
<dbReference type="Proteomes" id="UP000234474">
    <property type="component" value="Unassembled WGS sequence"/>
</dbReference>
<organism evidence="1 2">
    <name type="scientific">Aspergillus novofumigatus (strain IBT 16806)</name>
    <dbReference type="NCBI Taxonomy" id="1392255"/>
    <lineage>
        <taxon>Eukaryota</taxon>
        <taxon>Fungi</taxon>
        <taxon>Dikarya</taxon>
        <taxon>Ascomycota</taxon>
        <taxon>Pezizomycotina</taxon>
        <taxon>Eurotiomycetes</taxon>
        <taxon>Eurotiomycetidae</taxon>
        <taxon>Eurotiales</taxon>
        <taxon>Aspergillaceae</taxon>
        <taxon>Aspergillus</taxon>
        <taxon>Aspergillus subgen. Fumigati</taxon>
    </lineage>
</organism>
<gene>
    <name evidence="1" type="ORF">P174DRAFT_490926</name>
</gene>
<reference evidence="2" key="1">
    <citation type="journal article" date="2018" name="Proc. Natl. Acad. Sci. U.S.A.">
        <title>Linking secondary metabolites to gene clusters through genome sequencing of six diverse Aspergillus species.</title>
        <authorList>
            <person name="Kaerboelling I."/>
            <person name="Vesth T.C."/>
            <person name="Frisvad J.C."/>
            <person name="Nybo J.L."/>
            <person name="Theobald S."/>
            <person name="Kuo A."/>
            <person name="Bowyer P."/>
            <person name="Matsuda Y."/>
            <person name="Mondo S."/>
            <person name="Lyhne E.K."/>
            <person name="Kogle M.E."/>
            <person name="Clum A."/>
            <person name="Lipzen A."/>
            <person name="Salamov A."/>
            <person name="Ngan C.Y."/>
            <person name="Daum C."/>
            <person name="Chiniquy J."/>
            <person name="Barry K."/>
            <person name="LaButti K."/>
            <person name="Haridas S."/>
            <person name="Simmons B.A."/>
            <person name="Magnuson J.K."/>
            <person name="Mortensen U.H."/>
            <person name="Larsen T.O."/>
            <person name="Grigoriev I.V."/>
            <person name="Baker S.E."/>
            <person name="Andersen M.R."/>
        </authorList>
    </citation>
    <scope>NUCLEOTIDE SEQUENCE [LARGE SCALE GENOMIC DNA]</scope>
    <source>
        <strain evidence="2">IBT 16806</strain>
    </source>
</reference>
<sequence>MAGYKVNCISGYSLEVGADGGAAWYGTPHATFVGARATTVVITLSSGTIGSFAKERSGLF</sequence>
<accession>A0A2I1BRX5</accession>
<dbReference type="RefSeq" id="XP_024676765.1">
    <property type="nucleotide sequence ID" value="XM_024830817.1"/>
</dbReference>
<keyword evidence="2" id="KW-1185">Reference proteome</keyword>
<protein>
    <submittedName>
        <fullName evidence="1">Uncharacterized protein</fullName>
    </submittedName>
</protein>
<dbReference type="AlphaFoldDB" id="A0A2I1BRX5"/>
<dbReference type="GeneID" id="36538152"/>
<evidence type="ECO:0000313" key="1">
    <source>
        <dbReference type="EMBL" id="PKX88170.1"/>
    </source>
</evidence>
<name>A0A2I1BRX5_ASPN1</name>
<comment type="caution">
    <text evidence="1">The sequence shown here is derived from an EMBL/GenBank/DDBJ whole genome shotgun (WGS) entry which is preliminary data.</text>
</comment>
<proteinExistence type="predicted"/>
<evidence type="ECO:0000313" key="2">
    <source>
        <dbReference type="Proteomes" id="UP000234474"/>
    </source>
</evidence>
<dbReference type="VEuPathDB" id="FungiDB:P174DRAFT_490926"/>